<dbReference type="GO" id="GO:0003677">
    <property type="term" value="F:DNA binding"/>
    <property type="evidence" value="ECO:0007669"/>
    <property type="project" value="UniProtKB-KW"/>
</dbReference>
<feature type="compositionally biased region" description="Pro residues" evidence="7">
    <location>
        <begin position="259"/>
        <end position="269"/>
    </location>
</feature>
<feature type="compositionally biased region" description="Pro residues" evidence="7">
    <location>
        <begin position="38"/>
        <end position="51"/>
    </location>
</feature>
<gene>
    <name evidence="9" type="ORF">K461DRAFT_322097</name>
</gene>
<evidence type="ECO:0000313" key="10">
    <source>
        <dbReference type="Proteomes" id="UP000799439"/>
    </source>
</evidence>
<evidence type="ECO:0000256" key="3">
    <source>
        <dbReference type="ARBA" id="ARBA00023015"/>
    </source>
</evidence>
<evidence type="ECO:0000256" key="1">
    <source>
        <dbReference type="ARBA" id="ARBA00022723"/>
    </source>
</evidence>
<feature type="compositionally biased region" description="Low complexity" evidence="7">
    <location>
        <begin position="52"/>
        <end position="67"/>
    </location>
</feature>
<dbReference type="PROSITE" id="PS50048">
    <property type="entry name" value="ZN2_CY6_FUNGAL_2"/>
    <property type="match status" value="1"/>
</dbReference>
<dbReference type="AlphaFoldDB" id="A0A9P4J3Z5"/>
<evidence type="ECO:0000256" key="6">
    <source>
        <dbReference type="ARBA" id="ARBA00023242"/>
    </source>
</evidence>
<dbReference type="CDD" id="cd00067">
    <property type="entry name" value="GAL4"/>
    <property type="match status" value="1"/>
</dbReference>
<evidence type="ECO:0000256" key="2">
    <source>
        <dbReference type="ARBA" id="ARBA00022833"/>
    </source>
</evidence>
<feature type="region of interest" description="Disordered" evidence="7">
    <location>
        <begin position="215"/>
        <end position="271"/>
    </location>
</feature>
<reference evidence="9" key="1">
    <citation type="journal article" date="2020" name="Stud. Mycol.">
        <title>101 Dothideomycetes genomes: a test case for predicting lifestyles and emergence of pathogens.</title>
        <authorList>
            <person name="Haridas S."/>
            <person name="Albert R."/>
            <person name="Binder M."/>
            <person name="Bloem J."/>
            <person name="Labutti K."/>
            <person name="Salamov A."/>
            <person name="Andreopoulos B."/>
            <person name="Baker S."/>
            <person name="Barry K."/>
            <person name="Bills G."/>
            <person name="Bluhm B."/>
            <person name="Cannon C."/>
            <person name="Castanera R."/>
            <person name="Culley D."/>
            <person name="Daum C."/>
            <person name="Ezra D."/>
            <person name="Gonzalez J."/>
            <person name="Henrissat B."/>
            <person name="Kuo A."/>
            <person name="Liang C."/>
            <person name="Lipzen A."/>
            <person name="Lutzoni F."/>
            <person name="Magnuson J."/>
            <person name="Mondo S."/>
            <person name="Nolan M."/>
            <person name="Ohm R."/>
            <person name="Pangilinan J."/>
            <person name="Park H.-J."/>
            <person name="Ramirez L."/>
            <person name="Alfaro M."/>
            <person name="Sun H."/>
            <person name="Tritt A."/>
            <person name="Yoshinaga Y."/>
            <person name="Zwiers L.-H."/>
            <person name="Turgeon B."/>
            <person name="Goodwin S."/>
            <person name="Spatafora J."/>
            <person name="Crous P."/>
            <person name="Grigoriev I."/>
        </authorList>
    </citation>
    <scope>NUCLEOTIDE SEQUENCE</scope>
    <source>
        <strain evidence="9">CBS 260.36</strain>
    </source>
</reference>
<feature type="compositionally biased region" description="Basic and acidic residues" evidence="7">
    <location>
        <begin position="117"/>
        <end position="126"/>
    </location>
</feature>
<dbReference type="SMART" id="SM00066">
    <property type="entry name" value="GAL4"/>
    <property type="match status" value="1"/>
</dbReference>
<dbReference type="PANTHER" id="PTHR36206">
    <property type="entry name" value="ASPERCRYPTIN BIOSYNTHESIS CLUSTER-SPECIFIC TRANSCRIPTION REGULATOR ATNN-RELATED"/>
    <property type="match status" value="1"/>
</dbReference>
<dbReference type="InterPro" id="IPR052360">
    <property type="entry name" value="Transcr_Regulatory_Proteins"/>
</dbReference>
<keyword evidence="10" id="KW-1185">Reference proteome</keyword>
<keyword evidence="6" id="KW-0539">Nucleus</keyword>
<dbReference type="Pfam" id="PF00172">
    <property type="entry name" value="Zn_clus"/>
    <property type="match status" value="1"/>
</dbReference>
<dbReference type="GO" id="GO:0000981">
    <property type="term" value="F:DNA-binding transcription factor activity, RNA polymerase II-specific"/>
    <property type="evidence" value="ECO:0007669"/>
    <property type="project" value="InterPro"/>
</dbReference>
<dbReference type="Proteomes" id="UP000799439">
    <property type="component" value="Unassembled WGS sequence"/>
</dbReference>
<keyword evidence="5" id="KW-0804">Transcription</keyword>
<keyword evidence="2" id="KW-0862">Zinc</keyword>
<feature type="compositionally biased region" description="Pro residues" evidence="7">
    <location>
        <begin position="218"/>
        <end position="238"/>
    </location>
</feature>
<evidence type="ECO:0000313" key="9">
    <source>
        <dbReference type="EMBL" id="KAF2151968.1"/>
    </source>
</evidence>
<dbReference type="EMBL" id="ML996087">
    <property type="protein sequence ID" value="KAF2151968.1"/>
    <property type="molecule type" value="Genomic_DNA"/>
</dbReference>
<dbReference type="GO" id="GO:0008270">
    <property type="term" value="F:zinc ion binding"/>
    <property type="evidence" value="ECO:0007669"/>
    <property type="project" value="InterPro"/>
</dbReference>
<accession>A0A9P4J3Z5</accession>
<sequence>MELQSSTLPPPQVKQEPARVSPVPHHAQPHLHHYTTPSPAPVGSHPPPPPVNGHSSQSHPSPHSQQPRPHFLHHQSYTGSDPARHTSYSHDALNGTNGANGASAGQKSIYPPLQPHPEPDMRTPKREIKRRTKTGCLTCRRRRIKCDEGQPTCGNCRKSKRECLGYDPIFKASPMHTTHNPATVTFPPALPSPIHQLQQATRPPPLEVQQAYHLPLPHSQPPQSRTPPPPPTHIPPPQNSNVPYDSPVDPSLNTSTPAQSPPSALPPPTVQEAYIPGLRSFRKRKHIIMDDLYGAEGSAPSIFSALPSLPAATPQTDVAEVMSIWRSQYSGMLDSFFETHWYSQEGSAWLGNMSDKMNFFISCHKLFQMRPAPGSAEAAAIPYLEARLVWILADVPRHAWAIKKTADPQLADLLHRLDVVEALLTGAILPPNLIPPAPAPPPRISGRDLPPSPEFISHSFWHHLGCFCAADDTFPPLPQTSNNQHQHHHLQQLTASLLSMRQILSVLENRDVLYSIAIARHFGGRLERLELDKLPAAPAGSDNEHPFKKLSVALGFLAEEEHNGTTAVVRGFAALAQRAVVRGRYVDVD</sequence>
<dbReference type="Gene3D" id="4.10.240.10">
    <property type="entry name" value="Zn(2)-C6 fungal-type DNA-binding domain"/>
    <property type="match status" value="1"/>
</dbReference>
<comment type="caution">
    <text evidence="9">The sequence shown here is derived from an EMBL/GenBank/DDBJ whole genome shotgun (WGS) entry which is preliminary data.</text>
</comment>
<feature type="region of interest" description="Disordered" evidence="7">
    <location>
        <begin position="1"/>
        <end position="129"/>
    </location>
</feature>
<dbReference type="InterPro" id="IPR001138">
    <property type="entry name" value="Zn2Cys6_DnaBD"/>
</dbReference>
<name>A0A9P4J3Z5_9PEZI</name>
<evidence type="ECO:0000256" key="4">
    <source>
        <dbReference type="ARBA" id="ARBA00023125"/>
    </source>
</evidence>
<feature type="compositionally biased region" description="Low complexity" evidence="7">
    <location>
        <begin position="92"/>
        <end position="105"/>
    </location>
</feature>
<feature type="region of interest" description="Disordered" evidence="7">
    <location>
        <begin position="178"/>
        <end position="203"/>
    </location>
</feature>
<evidence type="ECO:0000259" key="8">
    <source>
        <dbReference type="PROSITE" id="PS50048"/>
    </source>
</evidence>
<dbReference type="PANTHER" id="PTHR36206:SF13">
    <property type="entry name" value="TRANSCRIPTIONAL REGULATORY PROTEIN MOC3"/>
    <property type="match status" value="1"/>
</dbReference>
<evidence type="ECO:0000256" key="5">
    <source>
        <dbReference type="ARBA" id="ARBA00023163"/>
    </source>
</evidence>
<dbReference type="OrthoDB" id="5375558at2759"/>
<dbReference type="InterPro" id="IPR036864">
    <property type="entry name" value="Zn2-C6_fun-type_DNA-bd_sf"/>
</dbReference>
<keyword evidence="1" id="KW-0479">Metal-binding</keyword>
<keyword evidence="3" id="KW-0805">Transcription regulation</keyword>
<organism evidence="9 10">
    <name type="scientific">Myriangium duriaei CBS 260.36</name>
    <dbReference type="NCBI Taxonomy" id="1168546"/>
    <lineage>
        <taxon>Eukaryota</taxon>
        <taxon>Fungi</taxon>
        <taxon>Dikarya</taxon>
        <taxon>Ascomycota</taxon>
        <taxon>Pezizomycotina</taxon>
        <taxon>Dothideomycetes</taxon>
        <taxon>Dothideomycetidae</taxon>
        <taxon>Myriangiales</taxon>
        <taxon>Myriangiaceae</taxon>
        <taxon>Myriangium</taxon>
    </lineage>
</organism>
<proteinExistence type="predicted"/>
<dbReference type="PROSITE" id="PS00463">
    <property type="entry name" value="ZN2_CY6_FUNGAL_1"/>
    <property type="match status" value="1"/>
</dbReference>
<dbReference type="SUPFAM" id="SSF57701">
    <property type="entry name" value="Zn2/Cys6 DNA-binding domain"/>
    <property type="match status" value="1"/>
</dbReference>
<keyword evidence="4" id="KW-0238">DNA-binding</keyword>
<evidence type="ECO:0000256" key="7">
    <source>
        <dbReference type="SAM" id="MobiDB-lite"/>
    </source>
</evidence>
<feature type="domain" description="Zn(2)-C6 fungal-type" evidence="8">
    <location>
        <begin position="135"/>
        <end position="163"/>
    </location>
</feature>
<protein>
    <recommendedName>
        <fullName evidence="8">Zn(2)-C6 fungal-type domain-containing protein</fullName>
    </recommendedName>
</protein>